<reference evidence="1" key="2">
    <citation type="journal article" date="2022" name="New Phytol.">
        <title>Evolutionary transition to the ectomycorrhizal habit in the genomes of a hyperdiverse lineage of mushroom-forming fungi.</title>
        <authorList>
            <person name="Looney B."/>
            <person name="Miyauchi S."/>
            <person name="Morin E."/>
            <person name="Drula E."/>
            <person name="Courty P.E."/>
            <person name="Kohler A."/>
            <person name="Kuo A."/>
            <person name="LaButti K."/>
            <person name="Pangilinan J."/>
            <person name="Lipzen A."/>
            <person name="Riley R."/>
            <person name="Andreopoulos W."/>
            <person name="He G."/>
            <person name="Johnson J."/>
            <person name="Nolan M."/>
            <person name="Tritt A."/>
            <person name="Barry K.W."/>
            <person name="Grigoriev I.V."/>
            <person name="Nagy L.G."/>
            <person name="Hibbett D."/>
            <person name="Henrissat B."/>
            <person name="Matheny P.B."/>
            <person name="Labbe J."/>
            <person name="Martin F.M."/>
        </authorList>
    </citation>
    <scope>NUCLEOTIDE SEQUENCE</scope>
    <source>
        <strain evidence="1">FP105234-sp</strain>
    </source>
</reference>
<evidence type="ECO:0000313" key="2">
    <source>
        <dbReference type="Proteomes" id="UP000814033"/>
    </source>
</evidence>
<gene>
    <name evidence="1" type="ORF">FA95DRAFT_518802</name>
</gene>
<proteinExistence type="predicted"/>
<name>A0ACB8S3X0_9AGAM</name>
<protein>
    <submittedName>
        <fullName evidence="1">Uncharacterized protein</fullName>
    </submittedName>
</protein>
<sequence length="219" mass="24825">MPMPGSPSGLTRDKRFFITSADLFIQVQRRLFRVHSYFLTRDSEYFRRIVPITGPDRAGTSEGDPLILDDVDPESFQAFLWVFYNERRTLSIYDAPLKAWKRILELAHQWDFAKVRELATRELDKKSMDPVERISLYQDNGVHVKYLVSALEELTNRDASISDEEGVRIGLKTALKIARAREQSRSAKPPAPSPVRVTSSGLKDIVIGVFGLEPISATG</sequence>
<accession>A0ACB8S3X0</accession>
<organism evidence="1 2">
    <name type="scientific">Auriscalpium vulgare</name>
    <dbReference type="NCBI Taxonomy" id="40419"/>
    <lineage>
        <taxon>Eukaryota</taxon>
        <taxon>Fungi</taxon>
        <taxon>Dikarya</taxon>
        <taxon>Basidiomycota</taxon>
        <taxon>Agaricomycotina</taxon>
        <taxon>Agaricomycetes</taxon>
        <taxon>Russulales</taxon>
        <taxon>Auriscalpiaceae</taxon>
        <taxon>Auriscalpium</taxon>
    </lineage>
</organism>
<keyword evidence="2" id="KW-1185">Reference proteome</keyword>
<dbReference type="Proteomes" id="UP000814033">
    <property type="component" value="Unassembled WGS sequence"/>
</dbReference>
<dbReference type="EMBL" id="MU275858">
    <property type="protein sequence ID" value="KAI0050766.1"/>
    <property type="molecule type" value="Genomic_DNA"/>
</dbReference>
<comment type="caution">
    <text evidence="1">The sequence shown here is derived from an EMBL/GenBank/DDBJ whole genome shotgun (WGS) entry which is preliminary data.</text>
</comment>
<reference evidence="1" key="1">
    <citation type="submission" date="2021-02" db="EMBL/GenBank/DDBJ databases">
        <authorList>
            <consortium name="DOE Joint Genome Institute"/>
            <person name="Ahrendt S."/>
            <person name="Looney B.P."/>
            <person name="Miyauchi S."/>
            <person name="Morin E."/>
            <person name="Drula E."/>
            <person name="Courty P.E."/>
            <person name="Chicoki N."/>
            <person name="Fauchery L."/>
            <person name="Kohler A."/>
            <person name="Kuo A."/>
            <person name="Labutti K."/>
            <person name="Pangilinan J."/>
            <person name="Lipzen A."/>
            <person name="Riley R."/>
            <person name="Andreopoulos W."/>
            <person name="He G."/>
            <person name="Johnson J."/>
            <person name="Barry K.W."/>
            <person name="Grigoriev I.V."/>
            <person name="Nagy L."/>
            <person name="Hibbett D."/>
            <person name="Henrissat B."/>
            <person name="Matheny P.B."/>
            <person name="Labbe J."/>
            <person name="Martin F."/>
        </authorList>
    </citation>
    <scope>NUCLEOTIDE SEQUENCE</scope>
    <source>
        <strain evidence="1">FP105234-sp</strain>
    </source>
</reference>
<evidence type="ECO:0000313" key="1">
    <source>
        <dbReference type="EMBL" id="KAI0050766.1"/>
    </source>
</evidence>